<organism evidence="1">
    <name type="scientific">Albugo laibachii Nc14</name>
    <dbReference type="NCBI Taxonomy" id="890382"/>
    <lineage>
        <taxon>Eukaryota</taxon>
        <taxon>Sar</taxon>
        <taxon>Stramenopiles</taxon>
        <taxon>Oomycota</taxon>
        <taxon>Peronosporomycetes</taxon>
        <taxon>Albuginales</taxon>
        <taxon>Albuginaceae</taxon>
        <taxon>Albugo</taxon>
    </lineage>
</organism>
<dbReference type="EMBL" id="FR824068">
    <property type="protein sequence ID" value="CCA16619.1"/>
    <property type="molecule type" value="Genomic_DNA"/>
</dbReference>
<dbReference type="HOGENOM" id="CLU_1520522_0_0_1"/>
<protein>
    <submittedName>
        <fullName evidence="1">AlNc14C23G2376 protein</fullName>
    </submittedName>
</protein>
<reference evidence="1" key="2">
    <citation type="submission" date="2011-02" db="EMBL/GenBank/DDBJ databases">
        <authorList>
            <person name="MacLean D."/>
        </authorList>
    </citation>
    <scope>NUCLEOTIDE SEQUENCE</scope>
</reference>
<dbReference type="AlphaFoldDB" id="F0W677"/>
<proteinExistence type="predicted"/>
<evidence type="ECO:0000313" key="1">
    <source>
        <dbReference type="EMBL" id="CCA16619.1"/>
    </source>
</evidence>
<reference evidence="1" key="1">
    <citation type="journal article" date="2011" name="PLoS Biol.">
        <title>Gene gain and loss during evolution of obligate parasitism in the white rust pathogen of Arabidopsis thaliana.</title>
        <authorList>
            <person name="Kemen E."/>
            <person name="Gardiner A."/>
            <person name="Schultz-Larsen T."/>
            <person name="Kemen A.C."/>
            <person name="Balmuth A.L."/>
            <person name="Robert-Seilaniantz A."/>
            <person name="Bailey K."/>
            <person name="Holub E."/>
            <person name="Studholme D.J."/>
            <person name="Maclean D."/>
            <person name="Jones J.D."/>
        </authorList>
    </citation>
    <scope>NUCLEOTIDE SEQUENCE</scope>
</reference>
<name>F0W677_9STRA</name>
<accession>F0W677</accession>
<sequence length="177" mass="20487">MPKDLAWMMLDTERYPETMPLFLVGHRPLYSALEGDSRVEVTDYVRPGNKIHRYIEIANFSATHHRSAILPTSVGTKPLWNISRASFMITMVSLVVVAYPRVKEGGKKGKKTLLNTEARKEAEVKKEKNPSKRKTRYSESVYGFAVFKYDFEAITEKVLYYYYEEVDGKYTLAKDQK</sequence>
<gene>
    <name evidence="1" type="primary">AlNc14C23G2376</name>
    <name evidence="1" type="ORF">ALNC14_027620</name>
</gene>